<feature type="compositionally biased region" description="Low complexity" evidence="1">
    <location>
        <begin position="62"/>
        <end position="78"/>
    </location>
</feature>
<dbReference type="Pfam" id="PF10354">
    <property type="entry name" value="BMT5-like"/>
    <property type="match status" value="1"/>
</dbReference>
<keyword evidence="4" id="KW-1185">Reference proteome</keyword>
<dbReference type="eggNOG" id="KOG4174">
    <property type="taxonomic scope" value="Eukaryota"/>
</dbReference>
<dbReference type="PANTHER" id="PTHR11538:SF26">
    <property type="entry name" value="FERREDOXIN-FOLD ANTICODON-BINDING DOMAIN-CONTAINING PROTEIN 1"/>
    <property type="match status" value="1"/>
</dbReference>
<sequence>MSKKRKPGQLSGTQKKAASAYAAHKKAAHKAKADSQSKAALKNNSKKPGASGAGKAGKADKGAATTETPDPAAAKKAALQASQRPPPPFEKTDAVLLVGEGDFSFALSLKQHLGVKDIIATCYDDEVTLLSKYPQASDHISALLAPLPPAERDPDEIYFTDDEEEAAKEAAKAKFEVHYGIDATALLKRRMFSKTKRKWDKIVFMFPHVGGVTKDQNRQVRYNQELLLGFFKSAKPLLKETGNVVVGMFEGLPYELWEPKRLAKEAGLTVKTSFLFDAREYVGYKHARTLGNVEGKGTAWKGEERKSRMFLFGVEAEWTVANRKGEEG</sequence>
<dbReference type="GO" id="GO:0070042">
    <property type="term" value="F:rRNA (uridine-N3-)-methyltransferase activity"/>
    <property type="evidence" value="ECO:0007669"/>
    <property type="project" value="InterPro"/>
</dbReference>
<dbReference type="GO" id="GO:0005737">
    <property type="term" value="C:cytoplasm"/>
    <property type="evidence" value="ECO:0007669"/>
    <property type="project" value="TreeGrafter"/>
</dbReference>
<dbReference type="GO" id="GO:0070475">
    <property type="term" value="P:rRNA base methylation"/>
    <property type="evidence" value="ECO:0007669"/>
    <property type="project" value="InterPro"/>
</dbReference>
<dbReference type="OrthoDB" id="273345at2759"/>
<dbReference type="STRING" id="1076935.U4L3G2"/>
<feature type="compositionally biased region" description="Low complexity" evidence="1">
    <location>
        <begin position="34"/>
        <end position="50"/>
    </location>
</feature>
<dbReference type="InterPro" id="IPR019446">
    <property type="entry name" value="BMT5-like"/>
</dbReference>
<accession>U4L3G2</accession>
<protein>
    <submittedName>
        <fullName evidence="3">Similar to UPF0617 protein C1919.13c acc. no. O94480</fullName>
    </submittedName>
</protein>
<evidence type="ECO:0000313" key="4">
    <source>
        <dbReference type="Proteomes" id="UP000018144"/>
    </source>
</evidence>
<evidence type="ECO:0000256" key="1">
    <source>
        <dbReference type="SAM" id="MobiDB-lite"/>
    </source>
</evidence>
<dbReference type="Proteomes" id="UP000018144">
    <property type="component" value="Unassembled WGS sequence"/>
</dbReference>
<dbReference type="EMBL" id="HF935319">
    <property type="protein sequence ID" value="CCX06853.1"/>
    <property type="molecule type" value="Genomic_DNA"/>
</dbReference>
<proteinExistence type="predicted"/>
<dbReference type="OMA" id="YPGYKHA"/>
<feature type="region of interest" description="Disordered" evidence="1">
    <location>
        <begin position="1"/>
        <end position="91"/>
    </location>
</feature>
<dbReference type="AlphaFoldDB" id="U4L3G2"/>
<dbReference type="PANTHER" id="PTHR11538">
    <property type="entry name" value="PHENYLALANYL-TRNA SYNTHETASE"/>
    <property type="match status" value="1"/>
</dbReference>
<gene>
    <name evidence="3" type="ORF">PCON_06440</name>
</gene>
<evidence type="ECO:0000259" key="2">
    <source>
        <dbReference type="Pfam" id="PF10354"/>
    </source>
</evidence>
<evidence type="ECO:0000313" key="3">
    <source>
        <dbReference type="EMBL" id="CCX06853.1"/>
    </source>
</evidence>
<organism evidence="3 4">
    <name type="scientific">Pyronema omphalodes (strain CBS 100304)</name>
    <name type="common">Pyronema confluens</name>
    <dbReference type="NCBI Taxonomy" id="1076935"/>
    <lineage>
        <taxon>Eukaryota</taxon>
        <taxon>Fungi</taxon>
        <taxon>Dikarya</taxon>
        <taxon>Ascomycota</taxon>
        <taxon>Pezizomycotina</taxon>
        <taxon>Pezizomycetes</taxon>
        <taxon>Pezizales</taxon>
        <taxon>Pyronemataceae</taxon>
        <taxon>Pyronema</taxon>
    </lineage>
</organism>
<name>U4L3G2_PYROM</name>
<feature type="domain" description="25S rRNA (uridine-N(3))-methyltransferase BMT5-like" evidence="2">
    <location>
        <begin position="96"/>
        <end position="288"/>
    </location>
</feature>
<reference evidence="3 4" key="1">
    <citation type="journal article" date="2013" name="PLoS Genet.">
        <title>The genome and development-dependent transcriptomes of Pyronema confluens: a window into fungal evolution.</title>
        <authorList>
            <person name="Traeger S."/>
            <person name="Altegoer F."/>
            <person name="Freitag M."/>
            <person name="Gabaldon T."/>
            <person name="Kempken F."/>
            <person name="Kumar A."/>
            <person name="Marcet-Houben M."/>
            <person name="Poggeler S."/>
            <person name="Stajich J.E."/>
            <person name="Nowrousian M."/>
        </authorList>
    </citation>
    <scope>NUCLEOTIDE SEQUENCE [LARGE SCALE GENOMIC DNA]</scope>
    <source>
        <strain evidence="4">CBS 100304</strain>
        <tissue evidence="3">Vegetative mycelium</tissue>
    </source>
</reference>